<keyword evidence="4" id="KW-0249">Electron transport</keyword>
<feature type="transmembrane region" description="Helical" evidence="7">
    <location>
        <begin position="184"/>
        <end position="204"/>
    </location>
</feature>
<keyword evidence="7" id="KW-1133">Transmembrane helix</keyword>
<evidence type="ECO:0000256" key="5">
    <source>
        <dbReference type="ARBA" id="ARBA00023004"/>
    </source>
</evidence>
<evidence type="ECO:0000256" key="4">
    <source>
        <dbReference type="ARBA" id="ARBA00022982"/>
    </source>
</evidence>
<feature type="transmembrane region" description="Helical" evidence="7">
    <location>
        <begin position="9"/>
        <end position="25"/>
    </location>
</feature>
<evidence type="ECO:0000256" key="3">
    <source>
        <dbReference type="ARBA" id="ARBA00022723"/>
    </source>
</evidence>
<dbReference type="SUPFAM" id="SSF54862">
    <property type="entry name" value="4Fe-4S ferredoxins"/>
    <property type="match status" value="1"/>
</dbReference>
<keyword evidence="7" id="KW-0472">Membrane</keyword>
<evidence type="ECO:0000256" key="1">
    <source>
        <dbReference type="ARBA" id="ARBA00022448"/>
    </source>
</evidence>
<keyword evidence="6" id="KW-0411">Iron-sulfur</keyword>
<dbReference type="EMBL" id="AP014633">
    <property type="protein sequence ID" value="BAP54635.1"/>
    <property type="molecule type" value="Genomic_DNA"/>
</dbReference>
<gene>
    <name evidence="9" type="ORF">THII_0338</name>
</gene>
<evidence type="ECO:0000256" key="6">
    <source>
        <dbReference type="ARBA" id="ARBA00023014"/>
    </source>
</evidence>
<accession>A0A090AII3</accession>
<dbReference type="GO" id="GO:0051539">
    <property type="term" value="F:4 iron, 4 sulfur cluster binding"/>
    <property type="evidence" value="ECO:0007669"/>
    <property type="project" value="UniProtKB-KW"/>
</dbReference>
<dbReference type="PANTHER" id="PTHR30176">
    <property type="entry name" value="FERREDOXIN-TYPE PROTEIN NAPH"/>
    <property type="match status" value="1"/>
</dbReference>
<organism evidence="9 10">
    <name type="scientific">Thioploca ingrica</name>
    <dbReference type="NCBI Taxonomy" id="40754"/>
    <lineage>
        <taxon>Bacteria</taxon>
        <taxon>Pseudomonadati</taxon>
        <taxon>Pseudomonadota</taxon>
        <taxon>Gammaproteobacteria</taxon>
        <taxon>Thiotrichales</taxon>
        <taxon>Thiotrichaceae</taxon>
        <taxon>Thioploca</taxon>
    </lineage>
</organism>
<dbReference type="STRING" id="40754.THII_0338"/>
<evidence type="ECO:0000313" key="9">
    <source>
        <dbReference type="EMBL" id="BAP54635.1"/>
    </source>
</evidence>
<reference evidence="9 10" key="1">
    <citation type="journal article" date="2014" name="ISME J.">
        <title>Ecophysiology of Thioploca ingrica as revealed by the complete genome sequence supplemented with proteomic evidence.</title>
        <authorList>
            <person name="Kojima H."/>
            <person name="Ogura Y."/>
            <person name="Yamamoto N."/>
            <person name="Togashi T."/>
            <person name="Mori H."/>
            <person name="Watanabe T."/>
            <person name="Nemoto F."/>
            <person name="Kurokawa K."/>
            <person name="Hayashi T."/>
            <person name="Fukui M."/>
        </authorList>
    </citation>
    <scope>NUCLEOTIDE SEQUENCE [LARGE SCALE GENOMIC DNA]</scope>
</reference>
<keyword evidence="1" id="KW-0813">Transport</keyword>
<feature type="transmembrane region" description="Helical" evidence="7">
    <location>
        <begin position="140"/>
        <end position="164"/>
    </location>
</feature>
<dbReference type="PANTHER" id="PTHR30176:SF3">
    <property type="entry name" value="FERREDOXIN-TYPE PROTEIN NAPH"/>
    <property type="match status" value="1"/>
</dbReference>
<keyword evidence="2" id="KW-0004">4Fe-4S</keyword>
<dbReference type="Proteomes" id="UP000031623">
    <property type="component" value="Chromosome"/>
</dbReference>
<name>A0A090AII3_9GAMM</name>
<evidence type="ECO:0000256" key="7">
    <source>
        <dbReference type="SAM" id="Phobius"/>
    </source>
</evidence>
<dbReference type="KEGG" id="tig:THII_0338"/>
<dbReference type="Pfam" id="PF12801">
    <property type="entry name" value="Fer4_5"/>
    <property type="match status" value="1"/>
</dbReference>
<feature type="transmembrane region" description="Helical" evidence="7">
    <location>
        <begin position="65"/>
        <end position="85"/>
    </location>
</feature>
<dbReference type="InterPro" id="IPR017896">
    <property type="entry name" value="4Fe4S_Fe-S-bd"/>
</dbReference>
<keyword evidence="7" id="KW-0812">Transmembrane</keyword>
<dbReference type="HOGENOM" id="CLU_825505_0_0_6"/>
<evidence type="ECO:0000256" key="2">
    <source>
        <dbReference type="ARBA" id="ARBA00022485"/>
    </source>
</evidence>
<evidence type="ECO:0000259" key="8">
    <source>
        <dbReference type="Pfam" id="PF12801"/>
    </source>
</evidence>
<sequence>MLSLQQQRLVWRSSFFLLFILAPPLDLLRLDLTLGHFILLGQNWTLGLESLVTGEVSPLHAAINLIWRAFIPLAIVVGGGIGVAWKYGRLYCGWLCPHFSVVEMINGLMRRASGKPTLWEAKPLPVELPNGKKIQPQRRYWLLVVIAIIGFAFLWGLTLLTYLLPPTEIYYNLWHGQLTRNQTIFLSVSTTVFALEFLLARHLFCRFGCAVGLFKSLAWMGNHQAMVVDFDRQRARLCADCQSACDNACPMRLKPRSIKRKKFTCTQCAQCISACAQVQINHPQGSLLTWAQDEKALNTIGYDSKPGKYYPAHLMLTEPWKNK</sequence>
<dbReference type="AlphaFoldDB" id="A0A090AII3"/>
<dbReference type="OrthoDB" id="9806398at2"/>
<keyword evidence="10" id="KW-1185">Reference proteome</keyword>
<keyword evidence="3" id="KW-0479">Metal-binding</keyword>
<feature type="domain" description="4Fe-4S ferredoxin-type" evidence="8">
    <location>
        <begin position="73"/>
        <end position="116"/>
    </location>
</feature>
<dbReference type="GO" id="GO:0005886">
    <property type="term" value="C:plasma membrane"/>
    <property type="evidence" value="ECO:0007669"/>
    <property type="project" value="TreeGrafter"/>
</dbReference>
<dbReference type="GO" id="GO:0046872">
    <property type="term" value="F:metal ion binding"/>
    <property type="evidence" value="ECO:0007669"/>
    <property type="project" value="UniProtKB-KW"/>
</dbReference>
<proteinExistence type="predicted"/>
<dbReference type="InterPro" id="IPR051684">
    <property type="entry name" value="Electron_Trans/Redox"/>
</dbReference>
<protein>
    <submittedName>
        <fullName evidence="9">Iron-sulfur cluster-binding protein</fullName>
    </submittedName>
</protein>
<keyword evidence="5" id="KW-0408">Iron</keyword>
<evidence type="ECO:0000313" key="10">
    <source>
        <dbReference type="Proteomes" id="UP000031623"/>
    </source>
</evidence>